<organism evidence="3">
    <name type="scientific">Caenorhabditis brenneri</name>
    <name type="common">Nematode worm</name>
    <dbReference type="NCBI Taxonomy" id="135651"/>
    <lineage>
        <taxon>Eukaryota</taxon>
        <taxon>Metazoa</taxon>
        <taxon>Ecdysozoa</taxon>
        <taxon>Nematoda</taxon>
        <taxon>Chromadorea</taxon>
        <taxon>Rhabditida</taxon>
        <taxon>Rhabditina</taxon>
        <taxon>Rhabditomorpha</taxon>
        <taxon>Rhabditoidea</taxon>
        <taxon>Rhabditidae</taxon>
        <taxon>Peloderinae</taxon>
        <taxon>Caenorhabditis</taxon>
    </lineage>
</organism>
<protein>
    <submittedName>
        <fullName evidence="2">Uncharacterized protein</fullName>
    </submittedName>
</protein>
<feature type="region of interest" description="Disordered" evidence="1">
    <location>
        <begin position="1"/>
        <end position="68"/>
    </location>
</feature>
<proteinExistence type="predicted"/>
<evidence type="ECO:0000313" key="3">
    <source>
        <dbReference type="Proteomes" id="UP000008068"/>
    </source>
</evidence>
<dbReference type="InParanoid" id="G0MLJ8"/>
<dbReference type="AlphaFoldDB" id="G0MLJ8"/>
<accession>G0MLJ8</accession>
<sequence>MSTPSTPMAVRVGGGASPRAPIRPQRADSALRVRSAALAPPGAPMRPAREVGAQPLRETRSAPSQPQL</sequence>
<reference evidence="3" key="1">
    <citation type="submission" date="2011-07" db="EMBL/GenBank/DDBJ databases">
        <authorList>
            <consortium name="Caenorhabditis brenneri Sequencing and Analysis Consortium"/>
            <person name="Wilson R.K."/>
        </authorList>
    </citation>
    <scope>NUCLEOTIDE SEQUENCE [LARGE SCALE GENOMIC DNA]</scope>
    <source>
        <strain evidence="3">PB2801</strain>
    </source>
</reference>
<dbReference type="EMBL" id="GL379800">
    <property type="protein sequence ID" value="EGT35667.1"/>
    <property type="molecule type" value="Genomic_DNA"/>
</dbReference>
<evidence type="ECO:0000313" key="2">
    <source>
        <dbReference type="EMBL" id="EGT35667.1"/>
    </source>
</evidence>
<dbReference type="Proteomes" id="UP000008068">
    <property type="component" value="Unassembled WGS sequence"/>
</dbReference>
<keyword evidence="3" id="KW-1185">Reference proteome</keyword>
<dbReference type="HOGENOM" id="CLU_2796212_0_0_1"/>
<evidence type="ECO:0000256" key="1">
    <source>
        <dbReference type="SAM" id="MobiDB-lite"/>
    </source>
</evidence>
<gene>
    <name evidence="2" type="ORF">CAEBREN_09161</name>
</gene>
<name>G0MLJ8_CAEBE</name>